<comment type="caution">
    <text evidence="1">The sequence shown here is derived from an EMBL/GenBank/DDBJ whole genome shotgun (WGS) entry which is preliminary data.</text>
</comment>
<reference evidence="1 2" key="1">
    <citation type="journal article" date="2012" name="Genome Biol.">
        <title>Sequencing three crocodilian genomes to illuminate the evolution of archosaurs and amniotes.</title>
        <authorList>
            <person name="St John J.A."/>
            <person name="Braun E.L."/>
            <person name="Isberg S.R."/>
            <person name="Miles L.G."/>
            <person name="Chong A.Y."/>
            <person name="Gongora J."/>
            <person name="Dalzell P."/>
            <person name="Moran C."/>
            <person name="Bed'hom B."/>
            <person name="Abzhanov A."/>
            <person name="Burgess S.C."/>
            <person name="Cooksey A.M."/>
            <person name="Castoe T.A."/>
            <person name="Crawford N.G."/>
            <person name="Densmore L.D."/>
            <person name="Drew J.C."/>
            <person name="Edwards S.V."/>
            <person name="Faircloth B.C."/>
            <person name="Fujita M.K."/>
            <person name="Greenwold M.J."/>
            <person name="Hoffmann F.G."/>
            <person name="Howard J.M."/>
            <person name="Iguchi T."/>
            <person name="Janes D.E."/>
            <person name="Khan S.Y."/>
            <person name="Kohno S."/>
            <person name="de Koning A.J."/>
            <person name="Lance S.L."/>
            <person name="McCarthy F.M."/>
            <person name="McCormack J.E."/>
            <person name="Merchant M.E."/>
            <person name="Peterson D.G."/>
            <person name="Pollock D.D."/>
            <person name="Pourmand N."/>
            <person name="Raney B.J."/>
            <person name="Roessler K.A."/>
            <person name="Sanford J.R."/>
            <person name="Sawyer R.H."/>
            <person name="Schmidt C.J."/>
            <person name="Triplett E.W."/>
            <person name="Tuberville T.D."/>
            <person name="Venegas-Anaya M."/>
            <person name="Howard J.T."/>
            <person name="Jarvis E.D."/>
            <person name="Guillette L.J.Jr."/>
            <person name="Glenn T.C."/>
            <person name="Green R.E."/>
            <person name="Ray D.A."/>
        </authorList>
    </citation>
    <scope>NUCLEOTIDE SEQUENCE [LARGE SCALE GENOMIC DNA]</scope>
    <source>
        <strain evidence="1">KSC_2009_1</strain>
    </source>
</reference>
<gene>
    <name evidence="1" type="ORF">Y1Q_0018031</name>
</gene>
<organism evidence="1 2">
    <name type="scientific">Alligator mississippiensis</name>
    <name type="common">American alligator</name>
    <dbReference type="NCBI Taxonomy" id="8496"/>
    <lineage>
        <taxon>Eukaryota</taxon>
        <taxon>Metazoa</taxon>
        <taxon>Chordata</taxon>
        <taxon>Craniata</taxon>
        <taxon>Vertebrata</taxon>
        <taxon>Euteleostomi</taxon>
        <taxon>Archelosauria</taxon>
        <taxon>Archosauria</taxon>
        <taxon>Crocodylia</taxon>
        <taxon>Alligatoridae</taxon>
        <taxon>Alligatorinae</taxon>
        <taxon>Alligator</taxon>
    </lineage>
</organism>
<dbReference type="EMBL" id="AKHW03004704">
    <property type="protein sequence ID" value="KYO29412.1"/>
    <property type="molecule type" value="Genomic_DNA"/>
</dbReference>
<accession>A0A151MY37</accession>
<dbReference type="AlphaFoldDB" id="A0A151MY37"/>
<proteinExistence type="predicted"/>
<evidence type="ECO:0000313" key="2">
    <source>
        <dbReference type="Proteomes" id="UP000050525"/>
    </source>
</evidence>
<dbReference type="Proteomes" id="UP000050525">
    <property type="component" value="Unassembled WGS sequence"/>
</dbReference>
<sequence length="75" mass="8281">MKKCGQPQSSQGSLTKCMMRLLDPLRFFSEKASFCNVRTGQSTVAQCLLLFHNCTKFVKFSSSPSAAATITNLKE</sequence>
<keyword evidence="2" id="KW-1185">Reference proteome</keyword>
<evidence type="ECO:0000313" key="1">
    <source>
        <dbReference type="EMBL" id="KYO29412.1"/>
    </source>
</evidence>
<protein>
    <submittedName>
        <fullName evidence="1">Uncharacterized protein</fullName>
    </submittedName>
</protein>
<name>A0A151MY37_ALLMI</name>